<dbReference type="Proteomes" id="UP000030645">
    <property type="component" value="Unassembled WGS sequence"/>
</dbReference>
<dbReference type="GO" id="GO:0051231">
    <property type="term" value="P:spindle elongation"/>
    <property type="evidence" value="ECO:0007669"/>
    <property type="project" value="TreeGrafter"/>
</dbReference>
<dbReference type="GO" id="GO:0008574">
    <property type="term" value="F:plus-end-directed microtubule motor activity"/>
    <property type="evidence" value="ECO:0007669"/>
    <property type="project" value="TreeGrafter"/>
</dbReference>
<evidence type="ECO:0000256" key="2">
    <source>
        <dbReference type="ARBA" id="ARBA00022490"/>
    </source>
</evidence>
<dbReference type="PANTHER" id="PTHR47970">
    <property type="entry name" value="KINESIN-LIKE PROTEIN KIF11"/>
    <property type="match status" value="1"/>
</dbReference>
<name>W9QPG6_9ROSA</name>
<dbReference type="InterPro" id="IPR001752">
    <property type="entry name" value="Kinesin_motor_dom"/>
</dbReference>
<dbReference type="GO" id="GO:0072686">
    <property type="term" value="C:mitotic spindle"/>
    <property type="evidence" value="ECO:0007669"/>
    <property type="project" value="TreeGrafter"/>
</dbReference>
<dbReference type="SUPFAM" id="SSF52540">
    <property type="entry name" value="P-loop containing nucleoside triphosphate hydrolases"/>
    <property type="match status" value="1"/>
</dbReference>
<proteinExistence type="predicted"/>
<keyword evidence="8" id="KW-1185">Reference proteome</keyword>
<dbReference type="EMBL" id="KE343928">
    <property type="protein sequence ID" value="EXB46714.1"/>
    <property type="molecule type" value="Genomic_DNA"/>
</dbReference>
<evidence type="ECO:0000256" key="5">
    <source>
        <dbReference type="SAM" id="MobiDB-lite"/>
    </source>
</evidence>
<accession>W9QPG6</accession>
<dbReference type="GO" id="GO:0008017">
    <property type="term" value="F:microtubule binding"/>
    <property type="evidence" value="ECO:0007669"/>
    <property type="project" value="InterPro"/>
</dbReference>
<evidence type="ECO:0000256" key="4">
    <source>
        <dbReference type="ARBA" id="ARBA00023212"/>
    </source>
</evidence>
<dbReference type="Gene3D" id="3.40.850.10">
    <property type="entry name" value="Kinesin motor domain"/>
    <property type="match status" value="1"/>
</dbReference>
<dbReference type="GO" id="GO:0007018">
    <property type="term" value="P:microtubule-based movement"/>
    <property type="evidence" value="ECO:0007669"/>
    <property type="project" value="InterPro"/>
</dbReference>
<evidence type="ECO:0000256" key="3">
    <source>
        <dbReference type="ARBA" id="ARBA00023175"/>
    </source>
</evidence>
<dbReference type="PANTHER" id="PTHR47970:SF32">
    <property type="entry name" value="KINESIN-LIKE PROTEIN KIN-5B"/>
    <property type="match status" value="1"/>
</dbReference>
<reference evidence="8" key="1">
    <citation type="submission" date="2013-01" db="EMBL/GenBank/DDBJ databases">
        <title>Draft Genome Sequence of a Mulberry Tree, Morus notabilis C.K. Schneid.</title>
        <authorList>
            <person name="He N."/>
            <person name="Zhao S."/>
        </authorList>
    </citation>
    <scope>NUCLEOTIDE SEQUENCE</scope>
</reference>
<dbReference type="Pfam" id="PF00225">
    <property type="entry name" value="Kinesin"/>
    <property type="match status" value="1"/>
</dbReference>
<gene>
    <name evidence="7" type="ORF">L484_001542</name>
</gene>
<evidence type="ECO:0000313" key="7">
    <source>
        <dbReference type="EMBL" id="EXB46714.1"/>
    </source>
</evidence>
<dbReference type="InterPro" id="IPR027417">
    <property type="entry name" value="P-loop_NTPase"/>
</dbReference>
<sequence length="152" mass="17273">MDCFELLPNGASSSWLHPHKLPWSDPSPLRWSVRKRKLAKREVRQIFDTLEAQSTDYSMKVTFLELYNKEITDLLAPDDNSRSAAVEDMQKKPISLMEDGKGCVVVRGLEEESYEKHGRYIRATRTVGSSAAAARGKEEDKDVDDDADNLRD</sequence>
<dbReference type="InterPro" id="IPR047149">
    <property type="entry name" value="KIF11-like"/>
</dbReference>
<keyword evidence="2" id="KW-0963">Cytoplasm</keyword>
<evidence type="ECO:0000256" key="1">
    <source>
        <dbReference type="ARBA" id="ARBA00004245"/>
    </source>
</evidence>
<evidence type="ECO:0000313" key="8">
    <source>
        <dbReference type="Proteomes" id="UP000030645"/>
    </source>
</evidence>
<protein>
    <submittedName>
        <fullName evidence="7">Putative 125 kDa kinesin-related protein</fullName>
    </submittedName>
</protein>
<dbReference type="eggNOG" id="KOG0243">
    <property type="taxonomic scope" value="Eukaryota"/>
</dbReference>
<dbReference type="STRING" id="981085.W9QPG6"/>
<evidence type="ECO:0000259" key="6">
    <source>
        <dbReference type="Pfam" id="PF00225"/>
    </source>
</evidence>
<dbReference type="GO" id="GO:0005876">
    <property type="term" value="C:spindle microtubule"/>
    <property type="evidence" value="ECO:0007669"/>
    <property type="project" value="TreeGrafter"/>
</dbReference>
<dbReference type="GO" id="GO:0090307">
    <property type="term" value="P:mitotic spindle assembly"/>
    <property type="evidence" value="ECO:0007669"/>
    <property type="project" value="TreeGrafter"/>
</dbReference>
<comment type="subcellular location">
    <subcellularLocation>
        <location evidence="1">Cytoplasm</location>
        <location evidence="1">Cytoskeleton</location>
    </subcellularLocation>
</comment>
<feature type="domain" description="Kinesin motor" evidence="6">
    <location>
        <begin position="38"/>
        <end position="122"/>
    </location>
</feature>
<organism evidence="7 8">
    <name type="scientific">Morus notabilis</name>
    <dbReference type="NCBI Taxonomy" id="981085"/>
    <lineage>
        <taxon>Eukaryota</taxon>
        <taxon>Viridiplantae</taxon>
        <taxon>Streptophyta</taxon>
        <taxon>Embryophyta</taxon>
        <taxon>Tracheophyta</taxon>
        <taxon>Spermatophyta</taxon>
        <taxon>Magnoliopsida</taxon>
        <taxon>eudicotyledons</taxon>
        <taxon>Gunneridae</taxon>
        <taxon>Pentapetalae</taxon>
        <taxon>rosids</taxon>
        <taxon>fabids</taxon>
        <taxon>Rosales</taxon>
        <taxon>Moraceae</taxon>
        <taxon>Moreae</taxon>
        <taxon>Morus</taxon>
    </lineage>
</organism>
<feature type="compositionally biased region" description="Acidic residues" evidence="5">
    <location>
        <begin position="141"/>
        <end position="152"/>
    </location>
</feature>
<keyword evidence="3" id="KW-0505">Motor protein</keyword>
<dbReference type="AlphaFoldDB" id="W9QPG6"/>
<dbReference type="InterPro" id="IPR036961">
    <property type="entry name" value="Kinesin_motor_dom_sf"/>
</dbReference>
<feature type="region of interest" description="Disordered" evidence="5">
    <location>
        <begin position="125"/>
        <end position="152"/>
    </location>
</feature>
<keyword evidence="4" id="KW-0206">Cytoskeleton</keyword>
<dbReference type="GO" id="GO:0005524">
    <property type="term" value="F:ATP binding"/>
    <property type="evidence" value="ECO:0007669"/>
    <property type="project" value="InterPro"/>
</dbReference>